<dbReference type="STRING" id="472175.EL18_01150"/>
<dbReference type="InterPro" id="IPR010987">
    <property type="entry name" value="Glutathione-S-Trfase_C-like"/>
</dbReference>
<dbReference type="SFLD" id="SFLDG00358">
    <property type="entry name" value="Main_(cytGST)"/>
    <property type="match status" value="1"/>
</dbReference>
<dbReference type="InterPro" id="IPR034345">
    <property type="entry name" value="Gtt2-like_N"/>
</dbReference>
<dbReference type="InterPro" id="IPR004045">
    <property type="entry name" value="Glutathione_S-Trfase_N"/>
</dbReference>
<organism evidence="5 6">
    <name type="scientific">Nitratireductor basaltis</name>
    <dbReference type="NCBI Taxonomy" id="472175"/>
    <lineage>
        <taxon>Bacteria</taxon>
        <taxon>Pseudomonadati</taxon>
        <taxon>Pseudomonadota</taxon>
        <taxon>Alphaproteobacteria</taxon>
        <taxon>Hyphomicrobiales</taxon>
        <taxon>Phyllobacteriaceae</taxon>
        <taxon>Nitratireductor</taxon>
    </lineage>
</organism>
<dbReference type="eggNOG" id="COG0625">
    <property type="taxonomic scope" value="Bacteria"/>
</dbReference>
<dbReference type="EMBL" id="JMQM01000001">
    <property type="protein sequence ID" value="KFB10120.1"/>
    <property type="molecule type" value="Genomic_DNA"/>
</dbReference>
<dbReference type="Proteomes" id="UP000053675">
    <property type="component" value="Unassembled WGS sequence"/>
</dbReference>
<proteinExistence type="predicted"/>
<feature type="domain" description="GST N-terminal" evidence="3">
    <location>
        <begin position="1"/>
        <end position="81"/>
    </location>
</feature>
<dbReference type="RefSeq" id="WP_036480691.1">
    <property type="nucleotide sequence ID" value="NZ_JMQM01000001.1"/>
</dbReference>
<dbReference type="InterPro" id="IPR004046">
    <property type="entry name" value="GST_C"/>
</dbReference>
<dbReference type="SUPFAM" id="SSF52833">
    <property type="entry name" value="Thioredoxin-like"/>
    <property type="match status" value="1"/>
</dbReference>
<dbReference type="GO" id="GO:0004364">
    <property type="term" value="F:glutathione transferase activity"/>
    <property type="evidence" value="ECO:0007669"/>
    <property type="project" value="UniProtKB-EC"/>
</dbReference>
<evidence type="ECO:0000313" key="5">
    <source>
        <dbReference type="EMBL" id="KFB10120.1"/>
    </source>
</evidence>
<dbReference type="AlphaFoldDB" id="A0A084UAY4"/>
<evidence type="ECO:0000256" key="2">
    <source>
        <dbReference type="ARBA" id="ARBA00022679"/>
    </source>
</evidence>
<dbReference type="CDD" id="cd03051">
    <property type="entry name" value="GST_N_GTT2_like"/>
    <property type="match status" value="1"/>
</dbReference>
<gene>
    <name evidence="5" type="ORF">EL18_01150</name>
</gene>
<dbReference type="OrthoDB" id="5293590at2"/>
<dbReference type="GO" id="GO:0005737">
    <property type="term" value="C:cytoplasm"/>
    <property type="evidence" value="ECO:0007669"/>
    <property type="project" value="TreeGrafter"/>
</dbReference>
<dbReference type="InterPro" id="IPR040079">
    <property type="entry name" value="Glutathione_S-Trfase"/>
</dbReference>
<dbReference type="SUPFAM" id="SSF47616">
    <property type="entry name" value="GST C-terminal domain-like"/>
    <property type="match status" value="1"/>
</dbReference>
<name>A0A084UAY4_9HYPH</name>
<protein>
    <recommendedName>
        <fullName evidence="1">glutathione transferase</fullName>
        <ecNumber evidence="1">2.5.1.18</ecNumber>
    </recommendedName>
</protein>
<dbReference type="SFLD" id="SFLDS00019">
    <property type="entry name" value="Glutathione_Transferase_(cytos"/>
    <property type="match status" value="1"/>
</dbReference>
<dbReference type="InterPro" id="IPR036282">
    <property type="entry name" value="Glutathione-S-Trfase_C_sf"/>
</dbReference>
<dbReference type="InterPro" id="IPR036249">
    <property type="entry name" value="Thioredoxin-like_sf"/>
</dbReference>
<dbReference type="CDD" id="cd03182">
    <property type="entry name" value="GST_C_GTT2_like"/>
    <property type="match status" value="1"/>
</dbReference>
<reference evidence="5 6" key="1">
    <citation type="submission" date="2014-05" db="EMBL/GenBank/DDBJ databases">
        <title>Draft Genome Sequence of Nitratireductor basaltis Strain UMTGB225, A Marine Bacterium Isolated from Green Barrel Tunicate.</title>
        <authorList>
            <person name="Gan H.Y."/>
        </authorList>
    </citation>
    <scope>NUCLEOTIDE SEQUENCE [LARGE SCALE GENOMIC DNA]</scope>
    <source>
        <strain evidence="5 6">UMTGB225</strain>
    </source>
</reference>
<keyword evidence="6" id="KW-1185">Reference proteome</keyword>
<dbReference type="PANTHER" id="PTHR43900:SF97">
    <property type="entry name" value="GLUTATHIONE TRANSFERASE"/>
    <property type="match status" value="1"/>
</dbReference>
<dbReference type="PATRIC" id="fig|472175.3.peg.1156"/>
<feature type="domain" description="GST C-terminal" evidence="4">
    <location>
        <begin position="86"/>
        <end position="203"/>
    </location>
</feature>
<evidence type="ECO:0000256" key="1">
    <source>
        <dbReference type="ARBA" id="ARBA00012452"/>
    </source>
</evidence>
<dbReference type="PROSITE" id="PS50405">
    <property type="entry name" value="GST_CTER"/>
    <property type="match status" value="1"/>
</dbReference>
<dbReference type="Pfam" id="PF13409">
    <property type="entry name" value="GST_N_2"/>
    <property type="match status" value="1"/>
</dbReference>
<sequence>MKLYDGGKAPNPRRVRIFLAEKGLDVPLKPVDMGAMEHRGEEIGCRNPFRELPVLELDDGKVICESVAICRYFEELHPEPALFGEGAFGKAEVEMWQRRVEHRLFMPVAAVFRHLHPAMKEWEVPQVPEWGNANRPKAIAFLEFLDTVLGERPYIAGENHSIADITAFVSMQFMKPARIEMPEGLNNLQRWYEKQAARPSAQA</sequence>
<comment type="caution">
    <text evidence="5">The sequence shown here is derived from an EMBL/GenBank/DDBJ whole genome shotgun (WGS) entry which is preliminary data.</text>
</comment>
<keyword evidence="2 5" id="KW-0808">Transferase</keyword>
<dbReference type="GO" id="GO:0043295">
    <property type="term" value="F:glutathione binding"/>
    <property type="evidence" value="ECO:0007669"/>
    <property type="project" value="TreeGrafter"/>
</dbReference>
<dbReference type="PANTHER" id="PTHR43900">
    <property type="entry name" value="GLUTATHIONE S-TRANSFERASE RHO"/>
    <property type="match status" value="1"/>
</dbReference>
<evidence type="ECO:0000313" key="6">
    <source>
        <dbReference type="Proteomes" id="UP000053675"/>
    </source>
</evidence>
<dbReference type="Gene3D" id="3.40.30.10">
    <property type="entry name" value="Glutaredoxin"/>
    <property type="match status" value="1"/>
</dbReference>
<dbReference type="InterPro" id="IPR034346">
    <property type="entry name" value="Gtt2-like_C"/>
</dbReference>
<evidence type="ECO:0000259" key="4">
    <source>
        <dbReference type="PROSITE" id="PS50405"/>
    </source>
</evidence>
<dbReference type="Pfam" id="PF00043">
    <property type="entry name" value="GST_C"/>
    <property type="match status" value="1"/>
</dbReference>
<evidence type="ECO:0000259" key="3">
    <source>
        <dbReference type="PROSITE" id="PS50404"/>
    </source>
</evidence>
<dbReference type="PROSITE" id="PS50404">
    <property type="entry name" value="GST_NTER"/>
    <property type="match status" value="1"/>
</dbReference>
<dbReference type="EC" id="2.5.1.18" evidence="1"/>
<accession>A0A084UAY4</accession>
<dbReference type="Gene3D" id="1.20.1050.10">
    <property type="match status" value="1"/>
</dbReference>